<dbReference type="Gene3D" id="2.30.29.30">
    <property type="entry name" value="Pleckstrin-homology domain (PH domain)/Phosphotyrosine-binding domain (PTB)"/>
    <property type="match status" value="1"/>
</dbReference>
<evidence type="ECO:0000259" key="3">
    <source>
        <dbReference type="PROSITE" id="PS50010"/>
    </source>
</evidence>
<dbReference type="SUPFAM" id="SSF50729">
    <property type="entry name" value="PH domain-like"/>
    <property type="match status" value="1"/>
</dbReference>
<evidence type="ECO:0000259" key="2">
    <source>
        <dbReference type="PROSITE" id="PS50003"/>
    </source>
</evidence>
<dbReference type="EMBL" id="MU004310">
    <property type="protein sequence ID" value="KAF2659036.1"/>
    <property type="molecule type" value="Genomic_DNA"/>
</dbReference>
<dbReference type="PROSITE" id="PS50003">
    <property type="entry name" value="PH_DOMAIN"/>
    <property type="match status" value="1"/>
</dbReference>
<dbReference type="SUPFAM" id="SSF48065">
    <property type="entry name" value="DBL homology domain (DH-domain)"/>
    <property type="match status" value="1"/>
</dbReference>
<evidence type="ECO:0000313" key="5">
    <source>
        <dbReference type="Proteomes" id="UP000799324"/>
    </source>
</evidence>
<evidence type="ECO:0008006" key="6">
    <source>
        <dbReference type="Google" id="ProtNLM"/>
    </source>
</evidence>
<dbReference type="InterPro" id="IPR001849">
    <property type="entry name" value="PH_domain"/>
</dbReference>
<dbReference type="PROSITE" id="PS50010">
    <property type="entry name" value="DH_2"/>
    <property type="match status" value="1"/>
</dbReference>
<evidence type="ECO:0000256" key="1">
    <source>
        <dbReference type="SAM" id="MobiDB-lite"/>
    </source>
</evidence>
<dbReference type="InterPro" id="IPR011993">
    <property type="entry name" value="PH-like_dom_sf"/>
</dbReference>
<feature type="domain" description="DH" evidence="3">
    <location>
        <begin position="321"/>
        <end position="501"/>
    </location>
</feature>
<dbReference type="OrthoDB" id="5365701at2759"/>
<dbReference type="PANTHER" id="PTHR46572">
    <property type="entry name" value="RHO1 GDP-GTP EXCHANGE PROTEIN 1-RELATED"/>
    <property type="match status" value="1"/>
</dbReference>
<accession>A0A6A6THX1</accession>
<reference evidence="4" key="1">
    <citation type="journal article" date="2020" name="Stud. Mycol.">
        <title>101 Dothideomycetes genomes: a test case for predicting lifestyles and emergence of pathogens.</title>
        <authorList>
            <person name="Haridas S."/>
            <person name="Albert R."/>
            <person name="Binder M."/>
            <person name="Bloem J."/>
            <person name="Labutti K."/>
            <person name="Salamov A."/>
            <person name="Andreopoulos B."/>
            <person name="Baker S."/>
            <person name="Barry K."/>
            <person name="Bills G."/>
            <person name="Bluhm B."/>
            <person name="Cannon C."/>
            <person name="Castanera R."/>
            <person name="Culley D."/>
            <person name="Daum C."/>
            <person name="Ezra D."/>
            <person name="Gonzalez J."/>
            <person name="Henrissat B."/>
            <person name="Kuo A."/>
            <person name="Liang C."/>
            <person name="Lipzen A."/>
            <person name="Lutzoni F."/>
            <person name="Magnuson J."/>
            <person name="Mondo S."/>
            <person name="Nolan M."/>
            <person name="Ohm R."/>
            <person name="Pangilinan J."/>
            <person name="Park H.-J."/>
            <person name="Ramirez L."/>
            <person name="Alfaro M."/>
            <person name="Sun H."/>
            <person name="Tritt A."/>
            <person name="Yoshinaga Y."/>
            <person name="Zwiers L.-H."/>
            <person name="Turgeon B."/>
            <person name="Goodwin S."/>
            <person name="Spatafora J."/>
            <person name="Crous P."/>
            <person name="Grigoriev I."/>
        </authorList>
    </citation>
    <scope>NUCLEOTIDE SEQUENCE</scope>
    <source>
        <strain evidence="4">CBS 122681</strain>
    </source>
</reference>
<organism evidence="4 5">
    <name type="scientific">Lophiostoma macrostomum CBS 122681</name>
    <dbReference type="NCBI Taxonomy" id="1314788"/>
    <lineage>
        <taxon>Eukaryota</taxon>
        <taxon>Fungi</taxon>
        <taxon>Dikarya</taxon>
        <taxon>Ascomycota</taxon>
        <taxon>Pezizomycotina</taxon>
        <taxon>Dothideomycetes</taxon>
        <taxon>Pleosporomycetidae</taxon>
        <taxon>Pleosporales</taxon>
        <taxon>Lophiostomataceae</taxon>
        <taxon>Lophiostoma</taxon>
    </lineage>
</organism>
<keyword evidence="5" id="KW-1185">Reference proteome</keyword>
<dbReference type="InterPro" id="IPR000219">
    <property type="entry name" value="DH_dom"/>
</dbReference>
<dbReference type="InterPro" id="IPR035899">
    <property type="entry name" value="DBL_dom_sf"/>
</dbReference>
<dbReference type="InterPro" id="IPR052233">
    <property type="entry name" value="Rho-type_GEFs"/>
</dbReference>
<name>A0A6A6THX1_9PLEO</name>
<feature type="domain" description="PH" evidence="2">
    <location>
        <begin position="546"/>
        <end position="673"/>
    </location>
</feature>
<dbReference type="Pfam" id="PF00621">
    <property type="entry name" value="RhoGEF"/>
    <property type="match status" value="1"/>
</dbReference>
<dbReference type="AlphaFoldDB" id="A0A6A6THX1"/>
<feature type="region of interest" description="Disordered" evidence="1">
    <location>
        <begin position="230"/>
        <end position="259"/>
    </location>
</feature>
<protein>
    <recommendedName>
        <fullName evidence="6">DH domain-containing protein</fullName>
    </recommendedName>
</protein>
<sequence>METVSAALGIVTAIPICLETAKQLYDLRAHYKDASVLITAIYSESLVIAASLSQVQSLLERDTLRSKPQLYETFDQALTGCRVVYTCLEEEVGKLADKAAADHLGRRDRIKYLLKEDTFKELLLQIRGQQSSLSLLIQGLQMESMDDLRKLIEENGKKLDQVAKRSSTLRQAHPRIKVPDSVFDKSSNPEGWADAQTILSSTEFTFDQEVINSKAYRRAMALATLRAESKEPMNEVEDGDLIDLNSPTEETDGESQDSATIVAEPASAETETNSQQKDGTLATEKETEFGDHDDFLDALESSMLPFMLPSLALAAPVDSSELKNVWMSLLTEEEKLVERMTKFRKIFYTSVVAEWPSLAQHLEAVTIFDKIAPLHEQYMLKPLRSHLSRGDCTLCAETIFETWATKTHALYRDYAKRIPHAESSLRLTQNMDQKFTPFVHTLGLSIVWFGKSWQDYLKLPILQLDLYVRTLEKLLAVVRSNTDGMVDTHEVSLQRTLDTVQIFRQGCLDLLEEARRREDISGLCRRIKTLDSETLAQLNLSDSDRRIIFQGGLSIKVTGQGPWQSIHAVLLDNYLLWGKVKAPKTSIWKPQERKGDSIWILENPIAISELQVTLPEKQEQFQRATYRDEIAKGLNVYEMFVKNKMSAFKAHTLGAFSPEERSEWHAHLISAIKGIPVTSPKP</sequence>
<gene>
    <name evidence="4" type="ORF">K491DRAFT_651951</name>
</gene>
<dbReference type="Proteomes" id="UP000799324">
    <property type="component" value="Unassembled WGS sequence"/>
</dbReference>
<evidence type="ECO:0000313" key="4">
    <source>
        <dbReference type="EMBL" id="KAF2659036.1"/>
    </source>
</evidence>
<proteinExistence type="predicted"/>
<dbReference type="SMART" id="SM00233">
    <property type="entry name" value="PH"/>
    <property type="match status" value="1"/>
</dbReference>
<dbReference type="PANTHER" id="PTHR46572:SF1">
    <property type="entry name" value="RHO1 GUANINE NUCLEOTIDE EXCHANGE FACTOR TUS1"/>
    <property type="match status" value="1"/>
</dbReference>
<dbReference type="Gene3D" id="1.20.900.10">
    <property type="entry name" value="Dbl homology (DH) domain"/>
    <property type="match status" value="1"/>
</dbReference>
<dbReference type="GO" id="GO:0005085">
    <property type="term" value="F:guanyl-nucleotide exchange factor activity"/>
    <property type="evidence" value="ECO:0007669"/>
    <property type="project" value="InterPro"/>
</dbReference>